<feature type="transmembrane region" description="Helical" evidence="1">
    <location>
        <begin position="63"/>
        <end position="81"/>
    </location>
</feature>
<dbReference type="EMBL" id="VTWT01000006">
    <property type="protein sequence ID" value="KAA9332635.1"/>
    <property type="molecule type" value="Genomic_DNA"/>
</dbReference>
<accession>A0A5N1IR49</accession>
<gene>
    <name evidence="2" type="ORF">F0P94_11525</name>
</gene>
<dbReference type="AlphaFoldDB" id="A0A5N1IR49"/>
<dbReference type="RefSeq" id="WP_150904048.1">
    <property type="nucleotide sequence ID" value="NZ_VTWT01000006.1"/>
</dbReference>
<keyword evidence="3" id="KW-1185">Reference proteome</keyword>
<feature type="transmembrane region" description="Helical" evidence="1">
    <location>
        <begin position="9"/>
        <end position="31"/>
    </location>
</feature>
<proteinExistence type="predicted"/>
<comment type="caution">
    <text evidence="2">The sequence shown here is derived from an EMBL/GenBank/DDBJ whole genome shotgun (WGS) entry which is preliminary data.</text>
</comment>
<dbReference type="Pfam" id="PF03350">
    <property type="entry name" value="UPF0114"/>
    <property type="match status" value="1"/>
</dbReference>
<keyword evidence="1" id="KW-1133">Transmembrane helix</keyword>
<keyword evidence="1" id="KW-0472">Membrane</keyword>
<sequence length="160" mass="18563">MKNLLRLRYIYIIAVIFAFLDSIFFLISGVIESIHGFMVFFRKLMTGEKILIGVYFMEALDRFLIAFVFMIFSLGIYKLFFVKEHSSVDLPGWLQIENLKELKVLLWETIMVTLVVYTISLVVNTTADKGAVMESLSWNALILPVIILILSVSLYFMRKE</sequence>
<reference evidence="2 3" key="1">
    <citation type="submission" date="2019-09" db="EMBL/GenBank/DDBJ databases">
        <title>Genome sequence of Adhaeribacter sp. M2.</title>
        <authorList>
            <person name="Srinivasan S."/>
        </authorList>
    </citation>
    <scope>NUCLEOTIDE SEQUENCE [LARGE SCALE GENOMIC DNA]</scope>
    <source>
        <strain evidence="2 3">M2</strain>
    </source>
</reference>
<feature type="transmembrane region" description="Helical" evidence="1">
    <location>
        <begin position="135"/>
        <end position="157"/>
    </location>
</feature>
<keyword evidence="1" id="KW-0812">Transmembrane</keyword>
<evidence type="ECO:0000313" key="3">
    <source>
        <dbReference type="Proteomes" id="UP000326570"/>
    </source>
</evidence>
<evidence type="ECO:0000313" key="2">
    <source>
        <dbReference type="EMBL" id="KAA9332635.1"/>
    </source>
</evidence>
<organism evidence="2 3">
    <name type="scientific">Adhaeribacter soli</name>
    <dbReference type="NCBI Taxonomy" id="2607655"/>
    <lineage>
        <taxon>Bacteria</taxon>
        <taxon>Pseudomonadati</taxon>
        <taxon>Bacteroidota</taxon>
        <taxon>Cytophagia</taxon>
        <taxon>Cytophagales</taxon>
        <taxon>Hymenobacteraceae</taxon>
        <taxon>Adhaeribacter</taxon>
    </lineage>
</organism>
<protein>
    <submittedName>
        <fullName evidence="2">YqhA family protein</fullName>
    </submittedName>
</protein>
<feature type="transmembrane region" description="Helical" evidence="1">
    <location>
        <begin position="102"/>
        <end position="123"/>
    </location>
</feature>
<dbReference type="Proteomes" id="UP000326570">
    <property type="component" value="Unassembled WGS sequence"/>
</dbReference>
<evidence type="ECO:0000256" key="1">
    <source>
        <dbReference type="SAM" id="Phobius"/>
    </source>
</evidence>
<name>A0A5N1IR49_9BACT</name>
<dbReference type="InterPro" id="IPR005134">
    <property type="entry name" value="UPF0114"/>
</dbReference>